<keyword evidence="6" id="KW-1185">Reference proteome</keyword>
<dbReference type="GO" id="GO:0008757">
    <property type="term" value="F:S-adenosylmethionine-dependent methyltransferase activity"/>
    <property type="evidence" value="ECO:0007669"/>
    <property type="project" value="InterPro"/>
</dbReference>
<dbReference type="GO" id="GO:0032259">
    <property type="term" value="P:methylation"/>
    <property type="evidence" value="ECO:0007669"/>
    <property type="project" value="UniProtKB-KW"/>
</dbReference>
<reference evidence="5 6" key="1">
    <citation type="submission" date="2014-11" db="EMBL/GenBank/DDBJ databases">
        <authorList>
            <person name="Wibberg Daniel"/>
        </authorList>
    </citation>
    <scope>NUCLEOTIDE SEQUENCE [LARGE SCALE GENOMIC DNA]</scope>
    <source>
        <strain evidence="5">Rhizoctonia solani AG1-IB 7/3/14</strain>
    </source>
</reference>
<evidence type="ECO:0000256" key="1">
    <source>
        <dbReference type="ARBA" id="ARBA00008361"/>
    </source>
</evidence>
<dbReference type="InterPro" id="IPR051419">
    <property type="entry name" value="Lys/N-term_MeTrsfase_sf"/>
</dbReference>
<dbReference type="PANTHER" id="PTHR12176">
    <property type="entry name" value="SAM-DEPENDENT METHYLTRANSFERASE SUPERFAMILY PROTEIN"/>
    <property type="match status" value="1"/>
</dbReference>
<dbReference type="PANTHER" id="PTHR12176:SF80">
    <property type="entry name" value="EEF1A LYSINE METHYLTRANSFERASE 4"/>
    <property type="match status" value="1"/>
</dbReference>
<gene>
    <name evidence="5" type="primary">ECE2</name>
    <name evidence="5" type="ORF">RSOLAG1IB_04702</name>
</gene>
<accession>A0A0B7G0I1</accession>
<keyword evidence="2" id="KW-0489">Methyltransferase</keyword>
<dbReference type="InterPro" id="IPR029063">
    <property type="entry name" value="SAM-dependent_MTases_sf"/>
</dbReference>
<feature type="domain" description="Methyltransferase type 11" evidence="4">
    <location>
        <begin position="81"/>
        <end position="187"/>
    </location>
</feature>
<proteinExistence type="inferred from homology"/>
<dbReference type="Proteomes" id="UP000059188">
    <property type="component" value="Unassembled WGS sequence"/>
</dbReference>
<dbReference type="AlphaFoldDB" id="A0A0B7G0I1"/>
<keyword evidence="3" id="KW-0808">Transferase</keyword>
<sequence length="228" mass="26710">MSEKGKLTASRDRWSKILHPSPINLTMNVIPKDNKSYEGRQYWDERYQSEAGREPFDWFKSYKDIKDVLEACIPGRNVRILMLGCGNSTLSEEMYQDGYHNIVNIDFSAVVIEHMRSLHPHMQWLEMDIRDLKFEAESFDILIDKGTMDAMLTGASDVWNPSPEIVENCEAEIREAVRILRPGGKFIYLTFGQPHFRRRYLTRPGCSLEIRELGESFHYYLYIMTKEV</sequence>
<evidence type="ECO:0000259" key="4">
    <source>
        <dbReference type="Pfam" id="PF08241"/>
    </source>
</evidence>
<comment type="similarity">
    <text evidence="1">Belongs to the methyltransferase superfamily.</text>
</comment>
<name>A0A0B7G0I1_THACB</name>
<dbReference type="Pfam" id="PF08241">
    <property type="entry name" value="Methyltransf_11"/>
    <property type="match status" value="1"/>
</dbReference>
<dbReference type="InterPro" id="IPR013216">
    <property type="entry name" value="Methyltransf_11"/>
</dbReference>
<protein>
    <recommendedName>
        <fullName evidence="4">Methyltransferase type 11 domain-containing protein</fullName>
    </recommendedName>
</protein>
<evidence type="ECO:0000256" key="3">
    <source>
        <dbReference type="ARBA" id="ARBA00022679"/>
    </source>
</evidence>
<evidence type="ECO:0000256" key="2">
    <source>
        <dbReference type="ARBA" id="ARBA00022603"/>
    </source>
</evidence>
<dbReference type="Gene3D" id="3.40.50.150">
    <property type="entry name" value="Vaccinia Virus protein VP39"/>
    <property type="match status" value="1"/>
</dbReference>
<dbReference type="FunFam" id="3.40.50.150:FF:000217">
    <property type="entry name" value="Methyltransferase protein 13"/>
    <property type="match status" value="1"/>
</dbReference>
<dbReference type="OrthoDB" id="411785at2759"/>
<evidence type="ECO:0000313" key="6">
    <source>
        <dbReference type="Proteomes" id="UP000059188"/>
    </source>
</evidence>
<dbReference type="CDD" id="cd02440">
    <property type="entry name" value="AdoMet_MTases"/>
    <property type="match status" value="1"/>
</dbReference>
<evidence type="ECO:0000313" key="5">
    <source>
        <dbReference type="EMBL" id="CEL61952.1"/>
    </source>
</evidence>
<organism evidence="5 6">
    <name type="scientific">Thanatephorus cucumeris (strain AG1-IB / isolate 7/3/14)</name>
    <name type="common">Lettuce bottom rot fungus</name>
    <name type="synonym">Rhizoctonia solani</name>
    <dbReference type="NCBI Taxonomy" id="1108050"/>
    <lineage>
        <taxon>Eukaryota</taxon>
        <taxon>Fungi</taxon>
        <taxon>Dikarya</taxon>
        <taxon>Basidiomycota</taxon>
        <taxon>Agaricomycotina</taxon>
        <taxon>Agaricomycetes</taxon>
        <taxon>Cantharellales</taxon>
        <taxon>Ceratobasidiaceae</taxon>
        <taxon>Rhizoctonia</taxon>
        <taxon>Rhizoctonia solani AG-1</taxon>
    </lineage>
</organism>
<dbReference type="SUPFAM" id="SSF53335">
    <property type="entry name" value="S-adenosyl-L-methionine-dependent methyltransferases"/>
    <property type="match status" value="1"/>
</dbReference>
<dbReference type="EMBL" id="LN679105">
    <property type="protein sequence ID" value="CEL61952.1"/>
    <property type="molecule type" value="Genomic_DNA"/>
</dbReference>
<dbReference type="STRING" id="1108050.A0A0B7G0I1"/>